<feature type="compositionally biased region" description="Low complexity" evidence="1">
    <location>
        <begin position="153"/>
        <end position="163"/>
    </location>
</feature>
<protein>
    <submittedName>
        <fullName evidence="2">Uncharacterized protein</fullName>
    </submittedName>
</protein>
<feature type="compositionally biased region" description="Basic and acidic residues" evidence="1">
    <location>
        <begin position="135"/>
        <end position="152"/>
    </location>
</feature>
<gene>
    <name evidence="2" type="ORF">C2845_PM03G22200</name>
</gene>
<reference evidence="3" key="1">
    <citation type="journal article" date="2019" name="Nat. Commun.">
        <title>The genome of broomcorn millet.</title>
        <authorList>
            <person name="Zou C."/>
            <person name="Miki D."/>
            <person name="Li D."/>
            <person name="Tang Q."/>
            <person name="Xiao L."/>
            <person name="Rajput S."/>
            <person name="Deng P."/>
            <person name="Jia W."/>
            <person name="Huang R."/>
            <person name="Zhang M."/>
            <person name="Sun Y."/>
            <person name="Hu J."/>
            <person name="Fu X."/>
            <person name="Schnable P.S."/>
            <person name="Li F."/>
            <person name="Zhang H."/>
            <person name="Feng B."/>
            <person name="Zhu X."/>
            <person name="Liu R."/>
            <person name="Schnable J.C."/>
            <person name="Zhu J.-K."/>
            <person name="Zhang H."/>
        </authorList>
    </citation>
    <scope>NUCLEOTIDE SEQUENCE [LARGE SCALE GENOMIC DNA]</scope>
</reference>
<evidence type="ECO:0000313" key="2">
    <source>
        <dbReference type="EMBL" id="RLN36452.1"/>
    </source>
</evidence>
<organism evidence="2 3">
    <name type="scientific">Panicum miliaceum</name>
    <name type="common">Proso millet</name>
    <name type="synonym">Broomcorn millet</name>
    <dbReference type="NCBI Taxonomy" id="4540"/>
    <lineage>
        <taxon>Eukaryota</taxon>
        <taxon>Viridiplantae</taxon>
        <taxon>Streptophyta</taxon>
        <taxon>Embryophyta</taxon>
        <taxon>Tracheophyta</taxon>
        <taxon>Spermatophyta</taxon>
        <taxon>Magnoliopsida</taxon>
        <taxon>Liliopsida</taxon>
        <taxon>Poales</taxon>
        <taxon>Poaceae</taxon>
        <taxon>PACMAD clade</taxon>
        <taxon>Panicoideae</taxon>
        <taxon>Panicodae</taxon>
        <taxon>Paniceae</taxon>
        <taxon>Panicinae</taxon>
        <taxon>Panicum</taxon>
        <taxon>Panicum sect. Panicum</taxon>
    </lineage>
</organism>
<dbReference type="Proteomes" id="UP000275267">
    <property type="component" value="Unassembled WGS sequence"/>
</dbReference>
<feature type="compositionally biased region" description="Basic and acidic residues" evidence="1">
    <location>
        <begin position="100"/>
        <end position="128"/>
    </location>
</feature>
<accession>A0A3L6TE45</accession>
<evidence type="ECO:0000313" key="3">
    <source>
        <dbReference type="Proteomes" id="UP000275267"/>
    </source>
</evidence>
<keyword evidence="3" id="KW-1185">Reference proteome</keyword>
<proteinExistence type="predicted"/>
<name>A0A3L6TE45_PANMI</name>
<evidence type="ECO:0000256" key="1">
    <source>
        <dbReference type="SAM" id="MobiDB-lite"/>
    </source>
</evidence>
<feature type="region of interest" description="Disordered" evidence="1">
    <location>
        <begin position="85"/>
        <end position="182"/>
    </location>
</feature>
<feature type="compositionally biased region" description="Polar residues" evidence="1">
    <location>
        <begin position="86"/>
        <end position="99"/>
    </location>
</feature>
<comment type="caution">
    <text evidence="2">The sequence shown here is derived from an EMBL/GenBank/DDBJ whole genome shotgun (WGS) entry which is preliminary data.</text>
</comment>
<sequence length="195" mass="21285">MEAAVRNWRIMTIQILAAMGTTVWDKKVEKMHKIGEDCPQTTIQNVIRNINEESQFACNSQSLDVDITGITGTHEVGGTQEVDITGLQSQKNDDGTQAQSKDKGIYEGKEQGKEDNKEGDEKEEDKENPPPTDGEDPKGKQLRKDDHQDDKGSSGANKGADANNNDEKQGATSAGDDSTADIQVKGQYLIIHKGQ</sequence>
<dbReference type="EMBL" id="PQIB02000002">
    <property type="protein sequence ID" value="RLN36452.1"/>
    <property type="molecule type" value="Genomic_DNA"/>
</dbReference>
<dbReference type="AlphaFoldDB" id="A0A3L6TE45"/>